<feature type="transmembrane region" description="Helical" evidence="2">
    <location>
        <begin position="12"/>
        <end position="28"/>
    </location>
</feature>
<name>A0ABX8RAB7_9CLOT</name>
<dbReference type="EMBL" id="CP078093">
    <property type="protein sequence ID" value="QXM05998.1"/>
    <property type="molecule type" value="Genomic_DNA"/>
</dbReference>
<evidence type="ECO:0000313" key="3">
    <source>
        <dbReference type="EMBL" id="QXM05998.1"/>
    </source>
</evidence>
<keyword evidence="2" id="KW-0472">Membrane</keyword>
<accession>A0ABX8RAB7</accession>
<reference evidence="3" key="1">
    <citation type="submission" date="2021-07" db="EMBL/GenBank/DDBJ databases">
        <title>Complete genome sequence of Crassaminicella sp. 143-21, isolated from a deep-sea hydrothermal vent.</title>
        <authorList>
            <person name="Li X."/>
        </authorList>
    </citation>
    <scope>NUCLEOTIDE SEQUENCE</scope>
    <source>
        <strain evidence="3">143-21</strain>
    </source>
</reference>
<dbReference type="RefSeq" id="WP_218282695.1">
    <property type="nucleotide sequence ID" value="NZ_CP078093.1"/>
</dbReference>
<gene>
    <name evidence="3" type="ORF">KVH43_11655</name>
</gene>
<evidence type="ECO:0000256" key="1">
    <source>
        <dbReference type="SAM" id="Coils"/>
    </source>
</evidence>
<keyword evidence="2" id="KW-1133">Transmembrane helix</keyword>
<evidence type="ECO:0008006" key="5">
    <source>
        <dbReference type="Google" id="ProtNLM"/>
    </source>
</evidence>
<protein>
    <recommendedName>
        <fullName evidence="5">Type IV pilus assembly protein PilO</fullName>
    </recommendedName>
</protein>
<evidence type="ECO:0000256" key="2">
    <source>
        <dbReference type="SAM" id="Phobius"/>
    </source>
</evidence>
<keyword evidence="1" id="KW-0175">Coiled coil</keyword>
<evidence type="ECO:0000313" key="4">
    <source>
        <dbReference type="Proteomes" id="UP000886818"/>
    </source>
</evidence>
<feature type="coiled-coil region" evidence="1">
    <location>
        <begin position="35"/>
        <end position="62"/>
    </location>
</feature>
<keyword evidence="4" id="KW-1185">Reference proteome</keyword>
<organism evidence="3 4">
    <name type="scientific">Crassaminicella indica</name>
    <dbReference type="NCBI Taxonomy" id="2855394"/>
    <lineage>
        <taxon>Bacteria</taxon>
        <taxon>Bacillati</taxon>
        <taxon>Bacillota</taxon>
        <taxon>Clostridia</taxon>
        <taxon>Eubacteriales</taxon>
        <taxon>Clostridiaceae</taxon>
        <taxon>Crassaminicella</taxon>
    </lineage>
</organism>
<dbReference type="Proteomes" id="UP000886818">
    <property type="component" value="Chromosome"/>
</dbReference>
<sequence length="419" mass="48972">MKLTNREKKMLIFLVIVAFVAAYYQFIYKPQAENIIQKNEALATLNEKVNIVKEKVVSYEELEKKYKFINSKDIQVSERFFPFIMQEKIITILDKMIDKTRLNVSSISFSKIKIGEIKKEKEIKEETSTLLKEMVSAYLGKKQDSTQAIQTKQDRNEYEIATDKIEQMSATINFKGTYEQLTNFIKAIETFDKKILIENITLAAENRNGNLITGNMQLNFYAIPKIQIDEEYFKWNYNREYGKKNPFTPFPGYKDIIEHFSTTNHIDKNIMKKTEKVYDFIMNITSPSSDLTTVIIGKTMDADMKSYVYADNPNFEDVEFQIIQEADKYFYKYKTQAESYPKDYQNDKIKFIPKDKQISLNIITHKRKGSDDTSGVNLTLINKSDLKFIIDIDGDDLNKSRINIVHQEGNIFIKNSLED</sequence>
<keyword evidence="2" id="KW-0812">Transmembrane</keyword>
<proteinExistence type="predicted"/>